<dbReference type="PROSITE" id="PS00018">
    <property type="entry name" value="EF_HAND_1"/>
    <property type="match status" value="2"/>
</dbReference>
<reference evidence="4" key="1">
    <citation type="submission" date="2021-01" db="EMBL/GenBank/DDBJ databases">
        <authorList>
            <person name="Corre E."/>
            <person name="Pelletier E."/>
            <person name="Niang G."/>
            <person name="Scheremetjew M."/>
            <person name="Finn R."/>
            <person name="Kale V."/>
            <person name="Holt S."/>
            <person name="Cochrane G."/>
            <person name="Meng A."/>
            <person name="Brown T."/>
            <person name="Cohen L."/>
        </authorList>
    </citation>
    <scope>NUCLEOTIDE SEQUENCE</scope>
    <source>
        <strain evidence="4">ATCC 50979</strain>
    </source>
</reference>
<dbReference type="CDD" id="cd00051">
    <property type="entry name" value="EFh"/>
    <property type="match status" value="1"/>
</dbReference>
<dbReference type="PANTHER" id="PTHR23048">
    <property type="entry name" value="MYOSIN LIGHT CHAIN 1, 3"/>
    <property type="match status" value="1"/>
</dbReference>
<name>A0A7S1Y8I4_9EUKA</name>
<dbReference type="InterPro" id="IPR011992">
    <property type="entry name" value="EF-hand-dom_pair"/>
</dbReference>
<dbReference type="InterPro" id="IPR050230">
    <property type="entry name" value="CALM/Myosin/TropC-like"/>
</dbReference>
<feature type="domain" description="EF-hand" evidence="3">
    <location>
        <begin position="15"/>
        <end position="50"/>
    </location>
</feature>
<dbReference type="PANTHER" id="PTHR23048:SF0">
    <property type="entry name" value="CALMODULIN LIKE 3"/>
    <property type="match status" value="1"/>
</dbReference>
<dbReference type="InterPro" id="IPR002048">
    <property type="entry name" value="EF_hand_dom"/>
</dbReference>
<evidence type="ECO:0000256" key="1">
    <source>
        <dbReference type="ARBA" id="ARBA00022737"/>
    </source>
</evidence>
<dbReference type="Pfam" id="PF13499">
    <property type="entry name" value="EF-hand_7"/>
    <property type="match status" value="1"/>
</dbReference>
<feature type="domain" description="EF-hand" evidence="3">
    <location>
        <begin position="60"/>
        <end position="95"/>
    </location>
</feature>
<proteinExistence type="predicted"/>
<protein>
    <recommendedName>
        <fullName evidence="3">EF-hand domain-containing protein</fullName>
    </recommendedName>
</protein>
<sequence length="241" mass="25745">MSDSFYAKKSGLSLEQIQQARAHFAKYDGDGNGLLDRDEVTQLFSTIFGEGANPSRGAKAMAIFVETTFSSYDTDGNGVIDWDEFLVMYARAGLLEAPLANDADLRRAFTAALEPGKETCNAAGLARALRSLGLAPTASELSSAMAKRGTATLDYAAFEALYRGHHFSSPQEHRAALTAAFHRLDTLGSGTIDEATLRSALLSLGGLSNAEIDRILDEAGAKAAQGGRIEYDRLVQLLTSD</sequence>
<dbReference type="SUPFAM" id="SSF47473">
    <property type="entry name" value="EF-hand"/>
    <property type="match status" value="1"/>
</dbReference>
<organism evidence="4">
    <name type="scientific">Sexangularia sp. CB-2014</name>
    <dbReference type="NCBI Taxonomy" id="1486929"/>
    <lineage>
        <taxon>Eukaryota</taxon>
        <taxon>Amoebozoa</taxon>
        <taxon>Tubulinea</taxon>
        <taxon>Elardia</taxon>
        <taxon>Arcellinida</taxon>
        <taxon>Arcellinida incertae sedis</taxon>
        <taxon>Sexangularia</taxon>
    </lineage>
</organism>
<dbReference type="GO" id="GO:0016460">
    <property type="term" value="C:myosin II complex"/>
    <property type="evidence" value="ECO:0007669"/>
    <property type="project" value="TreeGrafter"/>
</dbReference>
<dbReference type="EMBL" id="HBGL01002148">
    <property type="protein sequence ID" value="CAD9288413.1"/>
    <property type="molecule type" value="Transcribed_RNA"/>
</dbReference>
<dbReference type="Gene3D" id="1.10.238.10">
    <property type="entry name" value="EF-hand"/>
    <property type="match status" value="3"/>
</dbReference>
<dbReference type="PROSITE" id="PS50222">
    <property type="entry name" value="EF_HAND_2"/>
    <property type="match status" value="3"/>
</dbReference>
<dbReference type="GO" id="GO:0005509">
    <property type="term" value="F:calcium ion binding"/>
    <property type="evidence" value="ECO:0007669"/>
    <property type="project" value="InterPro"/>
</dbReference>
<keyword evidence="2" id="KW-0106">Calcium</keyword>
<feature type="domain" description="EF-hand" evidence="3">
    <location>
        <begin position="172"/>
        <end position="207"/>
    </location>
</feature>
<dbReference type="InterPro" id="IPR018247">
    <property type="entry name" value="EF_Hand_1_Ca_BS"/>
</dbReference>
<accession>A0A7S1Y8I4</accession>
<gene>
    <name evidence="4" type="ORF">SSP0437_LOCUS1656</name>
</gene>
<keyword evidence="1" id="KW-0677">Repeat</keyword>
<dbReference type="AlphaFoldDB" id="A0A7S1Y8I4"/>
<evidence type="ECO:0000313" key="4">
    <source>
        <dbReference type="EMBL" id="CAD9288413.1"/>
    </source>
</evidence>
<evidence type="ECO:0000259" key="3">
    <source>
        <dbReference type="PROSITE" id="PS50222"/>
    </source>
</evidence>
<dbReference type="SMART" id="SM00054">
    <property type="entry name" value="EFh"/>
    <property type="match status" value="3"/>
</dbReference>
<evidence type="ECO:0000256" key="2">
    <source>
        <dbReference type="ARBA" id="ARBA00022837"/>
    </source>
</evidence>